<dbReference type="Pfam" id="PF01048">
    <property type="entry name" value="PNP_UDP_1"/>
    <property type="match status" value="1"/>
</dbReference>
<dbReference type="NCBIfam" id="NF004168">
    <property type="entry name" value="PRK05634.1"/>
    <property type="match status" value="1"/>
</dbReference>
<protein>
    <submittedName>
        <fullName evidence="2">Nucleosidase</fullName>
    </submittedName>
</protein>
<feature type="domain" description="Nucleoside phosphorylase" evidence="1">
    <location>
        <begin position="31"/>
        <end position="169"/>
    </location>
</feature>
<dbReference type="GO" id="GO:0005829">
    <property type="term" value="C:cytosol"/>
    <property type="evidence" value="ECO:0007669"/>
    <property type="project" value="TreeGrafter"/>
</dbReference>
<evidence type="ECO:0000259" key="1">
    <source>
        <dbReference type="Pfam" id="PF01048"/>
    </source>
</evidence>
<keyword evidence="3" id="KW-1185">Reference proteome</keyword>
<dbReference type="RefSeq" id="WP_191843873.1">
    <property type="nucleotide sequence ID" value="NZ_BAAALB010000026.1"/>
</dbReference>
<name>A0A8J3K8I5_9ACTN</name>
<accession>A0A8J3K8I5</accession>
<dbReference type="PANTHER" id="PTHR46832:SF1">
    <property type="entry name" value="5'-METHYLTHIOADENOSINE_S-ADENOSYLHOMOCYSTEINE NUCLEOSIDASE"/>
    <property type="match status" value="1"/>
</dbReference>
<dbReference type="PANTHER" id="PTHR46832">
    <property type="entry name" value="5'-METHYLTHIOADENOSINE/S-ADENOSYLHOMOCYSTEINE NUCLEOSIDASE"/>
    <property type="match status" value="1"/>
</dbReference>
<comment type="caution">
    <text evidence="2">The sequence shown here is derived from an EMBL/GenBank/DDBJ whole genome shotgun (WGS) entry which is preliminary data.</text>
</comment>
<evidence type="ECO:0000313" key="2">
    <source>
        <dbReference type="EMBL" id="GIF92640.1"/>
    </source>
</evidence>
<dbReference type="GO" id="GO:0008782">
    <property type="term" value="F:adenosylhomocysteine nucleosidase activity"/>
    <property type="evidence" value="ECO:0007669"/>
    <property type="project" value="TreeGrafter"/>
</dbReference>
<dbReference type="Proteomes" id="UP000619293">
    <property type="component" value="Unassembled WGS sequence"/>
</dbReference>
<dbReference type="GO" id="GO:0019284">
    <property type="term" value="P:L-methionine salvage from S-adenosylmethionine"/>
    <property type="evidence" value="ECO:0007669"/>
    <property type="project" value="TreeGrafter"/>
</dbReference>
<dbReference type="Gene3D" id="3.40.50.1580">
    <property type="entry name" value="Nucleoside phosphorylase domain"/>
    <property type="match status" value="1"/>
</dbReference>
<dbReference type="InterPro" id="IPR035994">
    <property type="entry name" value="Nucleoside_phosphorylase_sf"/>
</dbReference>
<dbReference type="SUPFAM" id="SSF53167">
    <property type="entry name" value="Purine and uridine phosphorylases"/>
    <property type="match status" value="1"/>
</dbReference>
<gene>
    <name evidence="2" type="ORF">Cch02nite_60840</name>
</gene>
<proteinExistence type="predicted"/>
<dbReference type="EMBL" id="BONG01000048">
    <property type="protein sequence ID" value="GIF92640.1"/>
    <property type="molecule type" value="Genomic_DNA"/>
</dbReference>
<dbReference type="InterPro" id="IPR000845">
    <property type="entry name" value="Nucleoside_phosphorylase_d"/>
</dbReference>
<reference evidence="2 3" key="1">
    <citation type="submission" date="2021-01" db="EMBL/GenBank/DDBJ databases">
        <title>Whole genome shotgun sequence of Catellatospora chokoriensis NBRC 107358.</title>
        <authorList>
            <person name="Komaki H."/>
            <person name="Tamura T."/>
        </authorList>
    </citation>
    <scope>NUCLEOTIDE SEQUENCE [LARGE SCALE GENOMIC DNA]</scope>
    <source>
        <strain evidence="2 3">NBRC 107358</strain>
    </source>
</reference>
<dbReference type="GO" id="GO:0008930">
    <property type="term" value="F:methylthioadenosine nucleosidase activity"/>
    <property type="evidence" value="ECO:0007669"/>
    <property type="project" value="TreeGrafter"/>
</dbReference>
<dbReference type="GO" id="GO:0009116">
    <property type="term" value="P:nucleoside metabolic process"/>
    <property type="evidence" value="ECO:0007669"/>
    <property type="project" value="InterPro"/>
</dbReference>
<organism evidence="2 3">
    <name type="scientific">Catellatospora chokoriensis</name>
    <dbReference type="NCBI Taxonomy" id="310353"/>
    <lineage>
        <taxon>Bacteria</taxon>
        <taxon>Bacillati</taxon>
        <taxon>Actinomycetota</taxon>
        <taxon>Actinomycetes</taxon>
        <taxon>Micromonosporales</taxon>
        <taxon>Micromonosporaceae</taxon>
        <taxon>Catellatospora</taxon>
    </lineage>
</organism>
<dbReference type="AlphaFoldDB" id="A0A8J3K8I5"/>
<sequence length="195" mass="20164">MTLTGTVTPDRPLIVVALPEEAAHLDTAHPVLLTGVGKVNAALAVSRVLANGVLPREIVNLGTAGALRPGLAGVHEISRVVQHDFDTATIRAVTGRTFGEALELPGAGPVLATGDVFVSDPVLRAALAEHAALVDMEGYAVAAAAAAYGVPLRMIKQVSDEADGEAVTGWAESVDVCARILAAWLNEWQHSANAR</sequence>
<evidence type="ECO:0000313" key="3">
    <source>
        <dbReference type="Proteomes" id="UP000619293"/>
    </source>
</evidence>